<dbReference type="Proteomes" id="UP000479710">
    <property type="component" value="Unassembled WGS sequence"/>
</dbReference>
<comment type="caution">
    <text evidence="1">The sequence shown here is derived from an EMBL/GenBank/DDBJ whole genome shotgun (WGS) entry which is preliminary data.</text>
</comment>
<gene>
    <name evidence="1" type="ORF">E2562_006692</name>
</gene>
<dbReference type="EMBL" id="SPHZ02000003">
    <property type="protein sequence ID" value="KAF0923721.1"/>
    <property type="molecule type" value="Genomic_DNA"/>
</dbReference>
<protein>
    <submittedName>
        <fullName evidence="1">Uncharacterized protein</fullName>
    </submittedName>
</protein>
<name>A0A6G1EGB2_9ORYZ</name>
<evidence type="ECO:0000313" key="1">
    <source>
        <dbReference type="EMBL" id="KAF0923721.1"/>
    </source>
</evidence>
<organism evidence="1 2">
    <name type="scientific">Oryza meyeriana var. granulata</name>
    <dbReference type="NCBI Taxonomy" id="110450"/>
    <lineage>
        <taxon>Eukaryota</taxon>
        <taxon>Viridiplantae</taxon>
        <taxon>Streptophyta</taxon>
        <taxon>Embryophyta</taxon>
        <taxon>Tracheophyta</taxon>
        <taxon>Spermatophyta</taxon>
        <taxon>Magnoliopsida</taxon>
        <taxon>Liliopsida</taxon>
        <taxon>Poales</taxon>
        <taxon>Poaceae</taxon>
        <taxon>BOP clade</taxon>
        <taxon>Oryzoideae</taxon>
        <taxon>Oryzeae</taxon>
        <taxon>Oryzinae</taxon>
        <taxon>Oryza</taxon>
        <taxon>Oryza meyeriana</taxon>
    </lineage>
</organism>
<keyword evidence="2" id="KW-1185">Reference proteome</keyword>
<accession>A0A6G1EGB2</accession>
<sequence length="76" mass="8632">MDLNTKKKSKRIWRWNRLHQQRGPSNISHNTANQHLNMVFLGINNTGNQHLTMVSLSIGNGSITSLFHLSMTGLFS</sequence>
<evidence type="ECO:0000313" key="2">
    <source>
        <dbReference type="Proteomes" id="UP000479710"/>
    </source>
</evidence>
<proteinExistence type="predicted"/>
<reference evidence="1 2" key="1">
    <citation type="submission" date="2019-11" db="EMBL/GenBank/DDBJ databases">
        <title>Whole genome sequence of Oryza granulata.</title>
        <authorList>
            <person name="Li W."/>
        </authorList>
    </citation>
    <scope>NUCLEOTIDE SEQUENCE [LARGE SCALE GENOMIC DNA]</scope>
    <source>
        <strain evidence="2">cv. Menghai</strain>
        <tissue evidence="1">Leaf</tissue>
    </source>
</reference>
<dbReference type="AlphaFoldDB" id="A0A6G1EGB2"/>